<dbReference type="InterPro" id="IPR001347">
    <property type="entry name" value="SIS_dom"/>
</dbReference>
<feature type="binding site" evidence="5">
    <location>
        <position position="89"/>
    </location>
    <ligand>
        <name>Zn(2+)</name>
        <dbReference type="ChEBI" id="CHEBI:29105"/>
    </ligand>
</feature>
<dbReference type="PROSITE" id="PS51464">
    <property type="entry name" value="SIS"/>
    <property type="match status" value="1"/>
</dbReference>
<dbReference type="Gene3D" id="3.10.580.10">
    <property type="entry name" value="CBS-domain"/>
    <property type="match status" value="1"/>
</dbReference>
<feature type="site" description="Catalytically relevant" evidence="6">
    <location>
        <position position="159"/>
    </location>
</feature>
<dbReference type="PIRSF" id="PIRSF004692">
    <property type="entry name" value="KdsD_KpsF"/>
    <property type="match status" value="1"/>
</dbReference>
<evidence type="ECO:0000259" key="8">
    <source>
        <dbReference type="PROSITE" id="PS51371"/>
    </source>
</evidence>
<dbReference type="InterPro" id="IPR004800">
    <property type="entry name" value="KdsD/KpsF-type"/>
</dbReference>
<dbReference type="GO" id="GO:0019146">
    <property type="term" value="F:arabinose-5-phosphate isomerase activity"/>
    <property type="evidence" value="ECO:0007669"/>
    <property type="project" value="UniProtKB-ARBA"/>
</dbReference>
<dbReference type="eggNOG" id="COG0517">
    <property type="taxonomic scope" value="Bacteria"/>
</dbReference>
<evidence type="ECO:0000313" key="11">
    <source>
        <dbReference type="Proteomes" id="UP000006746"/>
    </source>
</evidence>
<gene>
    <name evidence="10" type="ORF">P24_12057</name>
</gene>
<proteinExistence type="inferred from homology"/>
<evidence type="ECO:0000256" key="3">
    <source>
        <dbReference type="ARBA" id="ARBA00023122"/>
    </source>
</evidence>
<evidence type="ECO:0000256" key="2">
    <source>
        <dbReference type="ARBA" id="ARBA00022737"/>
    </source>
</evidence>
<dbReference type="AlphaFoldDB" id="K2IU86"/>
<dbReference type="Gene3D" id="3.40.50.10490">
    <property type="entry name" value="Glucose-6-phosphate isomerase like protein, domain 1"/>
    <property type="match status" value="1"/>
</dbReference>
<keyword evidence="11" id="KW-1185">Reference proteome</keyword>
<dbReference type="STRING" id="1207063.P24_12057"/>
<dbReference type="FunFam" id="3.40.50.10490:FF:000011">
    <property type="entry name" value="Arabinose 5-phosphate isomerase"/>
    <property type="match status" value="1"/>
</dbReference>
<comment type="caution">
    <text evidence="10">The sequence shown here is derived from an EMBL/GenBank/DDBJ whole genome shotgun (WGS) entry which is preliminary data.</text>
</comment>
<feature type="site" description="Catalytically relevant" evidence="6">
    <location>
        <position position="66"/>
    </location>
</feature>
<dbReference type="GO" id="GO:0005975">
    <property type="term" value="P:carbohydrate metabolic process"/>
    <property type="evidence" value="ECO:0007669"/>
    <property type="project" value="InterPro"/>
</dbReference>
<dbReference type="Pfam" id="PF01380">
    <property type="entry name" value="SIS"/>
    <property type="match status" value="1"/>
</dbReference>
<dbReference type="PANTHER" id="PTHR42745">
    <property type="match status" value="1"/>
</dbReference>
<evidence type="ECO:0000256" key="7">
    <source>
        <dbReference type="PROSITE-ProRule" id="PRU00703"/>
    </source>
</evidence>
<dbReference type="PROSITE" id="PS51371">
    <property type="entry name" value="CBS"/>
    <property type="match status" value="2"/>
</dbReference>
<dbReference type="InterPro" id="IPR000644">
    <property type="entry name" value="CBS_dom"/>
</dbReference>
<dbReference type="InterPro" id="IPR035474">
    <property type="entry name" value="SIS_Kpsf"/>
</dbReference>
<dbReference type="GO" id="GO:0097367">
    <property type="term" value="F:carbohydrate derivative binding"/>
    <property type="evidence" value="ECO:0007669"/>
    <property type="project" value="InterPro"/>
</dbReference>
<dbReference type="SUPFAM" id="SSF53697">
    <property type="entry name" value="SIS domain"/>
    <property type="match status" value="1"/>
</dbReference>
<feature type="domain" description="CBS" evidence="8">
    <location>
        <begin position="281"/>
        <end position="333"/>
    </location>
</feature>
<feature type="site" description="Catalytically relevant" evidence="6">
    <location>
        <position position="118"/>
    </location>
</feature>
<keyword evidence="5" id="KW-0479">Metal-binding</keyword>
<dbReference type="EMBL" id="AMRL01000015">
    <property type="protein sequence ID" value="EKE73856.1"/>
    <property type="molecule type" value="Genomic_DNA"/>
</dbReference>
<dbReference type="SMART" id="SM00116">
    <property type="entry name" value="CBS"/>
    <property type="match status" value="2"/>
</dbReference>
<dbReference type="eggNOG" id="COG0794">
    <property type="taxonomic scope" value="Bacteria"/>
</dbReference>
<dbReference type="PATRIC" id="fig|1207063.3.peg.2437"/>
<evidence type="ECO:0000256" key="4">
    <source>
        <dbReference type="PIRNR" id="PIRNR004692"/>
    </source>
</evidence>
<feature type="site" description="Catalytically relevant" evidence="6">
    <location>
        <position position="200"/>
    </location>
</feature>
<dbReference type="Proteomes" id="UP000006746">
    <property type="component" value="Unassembled WGS sequence"/>
</dbReference>
<dbReference type="PANTHER" id="PTHR42745:SF1">
    <property type="entry name" value="ARABINOSE 5-PHOSPHATE ISOMERASE KDSD"/>
    <property type="match status" value="1"/>
</dbReference>
<dbReference type="NCBIfam" id="TIGR00393">
    <property type="entry name" value="kpsF"/>
    <property type="match status" value="1"/>
</dbReference>
<keyword evidence="5" id="KW-0862">Zinc</keyword>
<comment type="similarity">
    <text evidence="1 4">Belongs to the SIS family. GutQ/KpsF subfamily.</text>
</comment>
<dbReference type="CDD" id="cd05014">
    <property type="entry name" value="SIS_Kpsf"/>
    <property type="match status" value="1"/>
</dbReference>
<keyword evidence="2" id="KW-0677">Repeat</keyword>
<dbReference type="InterPro" id="IPR050986">
    <property type="entry name" value="GutQ/KpsF_isomerases"/>
</dbReference>
<protein>
    <submittedName>
        <fullName evidence="10">Phosphosugar isomerase</fullName>
    </submittedName>
</protein>
<keyword evidence="10" id="KW-0413">Isomerase</keyword>
<dbReference type="RefSeq" id="WP_008945017.1">
    <property type="nucleotide sequence ID" value="NZ_AMRL01000015.1"/>
</dbReference>
<evidence type="ECO:0000313" key="10">
    <source>
        <dbReference type="EMBL" id="EKE73856.1"/>
    </source>
</evidence>
<dbReference type="SUPFAM" id="SSF54631">
    <property type="entry name" value="CBS-domain pair"/>
    <property type="match status" value="1"/>
</dbReference>
<dbReference type="InterPro" id="IPR046342">
    <property type="entry name" value="CBS_dom_sf"/>
</dbReference>
<dbReference type="GO" id="GO:1901135">
    <property type="term" value="P:carbohydrate derivative metabolic process"/>
    <property type="evidence" value="ECO:0007669"/>
    <property type="project" value="InterPro"/>
</dbReference>
<dbReference type="GO" id="GO:0046872">
    <property type="term" value="F:metal ion binding"/>
    <property type="evidence" value="ECO:0007669"/>
    <property type="project" value="UniProtKB-KW"/>
</dbReference>
<organism evidence="10 11">
    <name type="scientific">Oceanibaculum indicum P24</name>
    <dbReference type="NCBI Taxonomy" id="1207063"/>
    <lineage>
        <taxon>Bacteria</taxon>
        <taxon>Pseudomonadati</taxon>
        <taxon>Pseudomonadota</taxon>
        <taxon>Alphaproteobacteria</taxon>
        <taxon>Rhodospirillales</taxon>
        <taxon>Oceanibaculaceae</taxon>
        <taxon>Oceanibaculum</taxon>
    </lineage>
</organism>
<evidence type="ECO:0000256" key="6">
    <source>
        <dbReference type="PIRSR" id="PIRSR004692-3"/>
    </source>
</evidence>
<sequence length="333" mass="34522">MAMTDTASTDSRAADIQHARQVLETEAQALETLARQLDGPFGASFCQAADILSGIKGRVIVSGMGKSGHIARKLAATLASTGTTAYYIHPGEASHGDLGMIGTEDAVIAFSKSGDTSELADILHYAARFRIPLIGVTERAGSSLAEAATVPLVLPACPEACPMGLAPTTSTTLMLALGDALAVTLLQRKGFTADDFRVFHPGGKLGKQLLKVKALMRGLDRLPLTGPDAPMSDVLLGISAHGTGCAGVVDAKGQLTGIITDGDLRRHMAPSLLGETAGAVMTRDPKTIRPDALAAEALAIMNERRITGLFVVGEDGKPQGFVHIHDLLQAGVG</sequence>
<name>K2IU86_9PROT</name>
<keyword evidence="3 7" id="KW-0129">CBS domain</keyword>
<feature type="domain" description="CBS" evidence="8">
    <location>
        <begin position="216"/>
        <end position="276"/>
    </location>
</feature>
<feature type="domain" description="SIS" evidence="9">
    <location>
        <begin position="48"/>
        <end position="191"/>
    </location>
</feature>
<evidence type="ECO:0000259" key="9">
    <source>
        <dbReference type="PROSITE" id="PS51464"/>
    </source>
</evidence>
<evidence type="ECO:0000256" key="1">
    <source>
        <dbReference type="ARBA" id="ARBA00008165"/>
    </source>
</evidence>
<dbReference type="CDD" id="cd04604">
    <property type="entry name" value="CBS_pair_SIS_assoc"/>
    <property type="match status" value="1"/>
</dbReference>
<dbReference type="Pfam" id="PF00571">
    <property type="entry name" value="CBS"/>
    <property type="match status" value="2"/>
</dbReference>
<dbReference type="InterPro" id="IPR046348">
    <property type="entry name" value="SIS_dom_sf"/>
</dbReference>
<accession>K2IU86</accession>
<evidence type="ECO:0000256" key="5">
    <source>
        <dbReference type="PIRSR" id="PIRSR004692-2"/>
    </source>
</evidence>
<reference evidence="10 11" key="1">
    <citation type="journal article" date="2012" name="J. Bacteriol.">
        <title>Genome Sequence of Oceanibaculum indicum Type Strain P24.</title>
        <authorList>
            <person name="Lai Q."/>
            <person name="Shao Z."/>
        </authorList>
    </citation>
    <scope>NUCLEOTIDE SEQUENCE [LARGE SCALE GENOMIC DNA]</scope>
    <source>
        <strain evidence="10 11">P24</strain>
    </source>
</reference>